<protein>
    <submittedName>
        <fullName evidence="2">Uncharacterized protein</fullName>
    </submittedName>
</protein>
<evidence type="ECO:0000313" key="2">
    <source>
        <dbReference type="EMBL" id="ERN00444.1"/>
    </source>
</evidence>
<dbReference type="Proteomes" id="UP000017836">
    <property type="component" value="Unassembled WGS sequence"/>
</dbReference>
<keyword evidence="1" id="KW-0472">Membrane</keyword>
<keyword evidence="1" id="KW-1133">Transmembrane helix</keyword>
<dbReference type="EMBL" id="KI394904">
    <property type="protein sequence ID" value="ERN00444.1"/>
    <property type="molecule type" value="Genomic_DNA"/>
</dbReference>
<proteinExistence type="predicted"/>
<keyword evidence="3" id="KW-1185">Reference proteome</keyword>
<organism evidence="2 3">
    <name type="scientific">Amborella trichopoda</name>
    <dbReference type="NCBI Taxonomy" id="13333"/>
    <lineage>
        <taxon>Eukaryota</taxon>
        <taxon>Viridiplantae</taxon>
        <taxon>Streptophyta</taxon>
        <taxon>Embryophyta</taxon>
        <taxon>Tracheophyta</taxon>
        <taxon>Spermatophyta</taxon>
        <taxon>Magnoliopsida</taxon>
        <taxon>Amborellales</taxon>
        <taxon>Amborellaceae</taxon>
        <taxon>Amborella</taxon>
    </lineage>
</organism>
<dbReference type="AlphaFoldDB" id="W1NYH8"/>
<sequence>MRILRVKVFLNRFYPIHKKLLLRVGQDDFIIDVTMEGHSVGPTKNIKAVRKPSIAVDSGRDLHDEDWTLVKSKTNKKKMNMHQEGLEPGGFVLEKLCLLPYVAKERKDNIEEFLVVTASLLSLGKLTLLYMSISFIFKMLPAKLFPFRLATKKKNKVQITQDDAFWPMGDLVHLNDDEEEVLLDE</sequence>
<evidence type="ECO:0000256" key="1">
    <source>
        <dbReference type="SAM" id="Phobius"/>
    </source>
</evidence>
<gene>
    <name evidence="2" type="ORF">AMTR_s00100p00121010</name>
</gene>
<name>W1NYH8_AMBTC</name>
<keyword evidence="1" id="KW-0812">Transmembrane</keyword>
<dbReference type="HOGENOM" id="CLU_1463211_0_0_1"/>
<feature type="transmembrane region" description="Helical" evidence="1">
    <location>
        <begin position="113"/>
        <end position="137"/>
    </location>
</feature>
<reference evidence="3" key="1">
    <citation type="journal article" date="2013" name="Science">
        <title>The Amborella genome and the evolution of flowering plants.</title>
        <authorList>
            <consortium name="Amborella Genome Project"/>
        </authorList>
    </citation>
    <scope>NUCLEOTIDE SEQUENCE [LARGE SCALE GENOMIC DNA]</scope>
</reference>
<accession>W1NYH8</accession>
<evidence type="ECO:0000313" key="3">
    <source>
        <dbReference type="Proteomes" id="UP000017836"/>
    </source>
</evidence>
<dbReference type="Gramene" id="ERN00444">
    <property type="protein sequence ID" value="ERN00444"/>
    <property type="gene ID" value="AMTR_s00100p00121010"/>
</dbReference>